<protein>
    <submittedName>
        <fullName evidence="2">Uncharacterized protein</fullName>
    </submittedName>
</protein>
<keyword evidence="3" id="KW-1185">Reference proteome</keyword>
<dbReference type="Proteomes" id="UP001138500">
    <property type="component" value="Unassembled WGS sequence"/>
</dbReference>
<comment type="caution">
    <text evidence="2">The sequence shown here is derived from an EMBL/GenBank/DDBJ whole genome shotgun (WGS) entry which is preliminary data.</text>
</comment>
<evidence type="ECO:0000313" key="3">
    <source>
        <dbReference type="Proteomes" id="UP001138500"/>
    </source>
</evidence>
<name>A0A9W7W3M8_9PEZI</name>
<dbReference type="AlphaFoldDB" id="A0A9W7W3M8"/>
<sequence length="93" mass="10110">MPVIQKITGTLDTVLSTSLSSSMGTATRQESRTSHGSTSQLKRGRISRRVEIDQSEAYEKAPGVENGSVITSLIEKAVFADTSEDWKRSPMPP</sequence>
<organism evidence="2 3">
    <name type="scientific">Teratosphaeria destructans</name>
    <dbReference type="NCBI Taxonomy" id="418781"/>
    <lineage>
        <taxon>Eukaryota</taxon>
        <taxon>Fungi</taxon>
        <taxon>Dikarya</taxon>
        <taxon>Ascomycota</taxon>
        <taxon>Pezizomycotina</taxon>
        <taxon>Dothideomycetes</taxon>
        <taxon>Dothideomycetidae</taxon>
        <taxon>Mycosphaerellales</taxon>
        <taxon>Teratosphaeriaceae</taxon>
        <taxon>Teratosphaeria</taxon>
    </lineage>
</organism>
<reference evidence="2 3" key="2">
    <citation type="journal article" date="2021" name="Curr. Genet.">
        <title>Genetic response to nitrogen starvation in the aggressive Eucalyptus foliar pathogen Teratosphaeria destructans.</title>
        <authorList>
            <person name="Havenga M."/>
            <person name="Wingfield B.D."/>
            <person name="Wingfield M.J."/>
            <person name="Dreyer L.L."/>
            <person name="Roets F."/>
            <person name="Aylward J."/>
        </authorList>
    </citation>
    <scope>NUCLEOTIDE SEQUENCE [LARGE SCALE GENOMIC DNA]</scope>
    <source>
        <strain evidence="2">CMW44962</strain>
    </source>
</reference>
<feature type="region of interest" description="Disordered" evidence="1">
    <location>
        <begin position="19"/>
        <end position="48"/>
    </location>
</feature>
<accession>A0A9W7W3M8</accession>
<proteinExistence type="predicted"/>
<reference evidence="2 3" key="1">
    <citation type="journal article" date="2018" name="IMA Fungus">
        <title>IMA Genome-F 10: Nine draft genome sequences of Claviceps purpurea s.lat., including C. arundinis, C. humidiphila, and C. cf. spartinae, pseudomolecules for the pitch canker pathogen Fusarium circinatum, draft genome of Davidsoniella eucalypti, Grosmannia galeiformis, Quambalaria eucalypti, and Teratosphaeria destructans.</title>
        <authorList>
            <person name="Wingfield B.D."/>
            <person name="Liu M."/>
            <person name="Nguyen H.D."/>
            <person name="Lane F.A."/>
            <person name="Morgan S.W."/>
            <person name="De Vos L."/>
            <person name="Wilken P.M."/>
            <person name="Duong T.A."/>
            <person name="Aylward J."/>
            <person name="Coetzee M.P."/>
            <person name="Dadej K."/>
            <person name="De Beer Z.W."/>
            <person name="Findlay W."/>
            <person name="Havenga M."/>
            <person name="Kolarik M."/>
            <person name="Menzies J.G."/>
            <person name="Naidoo K."/>
            <person name="Pochopski O."/>
            <person name="Shoukouhi P."/>
            <person name="Santana Q.C."/>
            <person name="Seifert K.A."/>
            <person name="Soal N."/>
            <person name="Steenkamp E.T."/>
            <person name="Tatham C.T."/>
            <person name="van der Nest M.A."/>
            <person name="Wingfield M.J."/>
        </authorList>
    </citation>
    <scope>NUCLEOTIDE SEQUENCE [LARGE SCALE GENOMIC DNA]</scope>
    <source>
        <strain evidence="2">CMW44962</strain>
    </source>
</reference>
<evidence type="ECO:0000313" key="2">
    <source>
        <dbReference type="EMBL" id="KAH9828880.1"/>
    </source>
</evidence>
<dbReference type="EMBL" id="RIBY02001445">
    <property type="protein sequence ID" value="KAH9828880.1"/>
    <property type="molecule type" value="Genomic_DNA"/>
</dbReference>
<evidence type="ECO:0000256" key="1">
    <source>
        <dbReference type="SAM" id="MobiDB-lite"/>
    </source>
</evidence>
<gene>
    <name evidence="2" type="ORF">Tdes44962_MAKER02308</name>
</gene>